<sequence length="94" mass="9853">MLAEELVAHLNRHRCTTDFADATLVRHARAQARGGRGACPRMRRVHGFAAGQDKGARGSDPPGRRDGGGSGPRAANAKARVGHVSRISGCGLTQ</sequence>
<dbReference type="AlphaFoldDB" id="A0A194YPC4"/>
<organism evidence="2 3">
    <name type="scientific">Sorghum bicolor</name>
    <name type="common">Sorghum</name>
    <name type="synonym">Sorghum vulgare</name>
    <dbReference type="NCBI Taxonomy" id="4558"/>
    <lineage>
        <taxon>Eukaryota</taxon>
        <taxon>Viridiplantae</taxon>
        <taxon>Streptophyta</taxon>
        <taxon>Embryophyta</taxon>
        <taxon>Tracheophyta</taxon>
        <taxon>Spermatophyta</taxon>
        <taxon>Magnoliopsida</taxon>
        <taxon>Liliopsida</taxon>
        <taxon>Poales</taxon>
        <taxon>Poaceae</taxon>
        <taxon>PACMAD clade</taxon>
        <taxon>Panicoideae</taxon>
        <taxon>Andropogonodae</taxon>
        <taxon>Andropogoneae</taxon>
        <taxon>Sorghinae</taxon>
        <taxon>Sorghum</taxon>
    </lineage>
</organism>
<evidence type="ECO:0000313" key="2">
    <source>
        <dbReference type="EMBL" id="KXG30047.1"/>
    </source>
</evidence>
<proteinExistence type="predicted"/>
<reference evidence="3" key="2">
    <citation type="journal article" date="2018" name="Plant J.">
        <title>The Sorghum bicolor reference genome: improved assembly, gene annotations, a transcriptome atlas, and signatures of genome organization.</title>
        <authorList>
            <person name="McCormick R.F."/>
            <person name="Truong S.K."/>
            <person name="Sreedasyam A."/>
            <person name="Jenkins J."/>
            <person name="Shu S."/>
            <person name="Sims D."/>
            <person name="Kennedy M."/>
            <person name="Amirebrahimi M."/>
            <person name="Weers B.D."/>
            <person name="McKinley B."/>
            <person name="Mattison A."/>
            <person name="Morishige D.T."/>
            <person name="Grimwood J."/>
            <person name="Schmutz J."/>
            <person name="Mullet J.E."/>
        </authorList>
    </citation>
    <scope>NUCLEOTIDE SEQUENCE [LARGE SCALE GENOMIC DNA]</scope>
    <source>
        <strain evidence="3">cv. BTx623</strain>
    </source>
</reference>
<protein>
    <submittedName>
        <fullName evidence="2">Uncharacterized protein</fullName>
    </submittedName>
</protein>
<evidence type="ECO:0000313" key="3">
    <source>
        <dbReference type="Proteomes" id="UP000000768"/>
    </source>
</evidence>
<feature type="compositionally biased region" description="Basic and acidic residues" evidence="1">
    <location>
        <begin position="54"/>
        <end position="67"/>
    </location>
</feature>
<dbReference type="EMBL" id="CM000763">
    <property type="protein sequence ID" value="KXG30047.1"/>
    <property type="molecule type" value="Genomic_DNA"/>
</dbReference>
<feature type="region of interest" description="Disordered" evidence="1">
    <location>
        <begin position="47"/>
        <end position="94"/>
    </location>
</feature>
<keyword evidence="3" id="KW-1185">Reference proteome</keyword>
<evidence type="ECO:0000256" key="1">
    <source>
        <dbReference type="SAM" id="MobiDB-lite"/>
    </source>
</evidence>
<dbReference type="Gramene" id="KXG30047">
    <property type="protein sequence ID" value="KXG30047"/>
    <property type="gene ID" value="SORBI_3004G127500"/>
</dbReference>
<accession>A0A194YPC4</accession>
<reference evidence="2 3" key="1">
    <citation type="journal article" date="2009" name="Nature">
        <title>The Sorghum bicolor genome and the diversification of grasses.</title>
        <authorList>
            <person name="Paterson A.H."/>
            <person name="Bowers J.E."/>
            <person name="Bruggmann R."/>
            <person name="Dubchak I."/>
            <person name="Grimwood J."/>
            <person name="Gundlach H."/>
            <person name="Haberer G."/>
            <person name="Hellsten U."/>
            <person name="Mitros T."/>
            <person name="Poliakov A."/>
            <person name="Schmutz J."/>
            <person name="Spannagl M."/>
            <person name="Tang H."/>
            <person name="Wang X."/>
            <person name="Wicker T."/>
            <person name="Bharti A.K."/>
            <person name="Chapman J."/>
            <person name="Feltus F.A."/>
            <person name="Gowik U."/>
            <person name="Grigoriev I.V."/>
            <person name="Lyons E."/>
            <person name="Maher C.A."/>
            <person name="Martis M."/>
            <person name="Narechania A."/>
            <person name="Otillar R.P."/>
            <person name="Penning B.W."/>
            <person name="Salamov A.A."/>
            <person name="Wang Y."/>
            <person name="Zhang L."/>
            <person name="Carpita N.C."/>
            <person name="Freeling M."/>
            <person name="Gingle A.R."/>
            <person name="Hash C.T."/>
            <person name="Keller B."/>
            <person name="Klein P."/>
            <person name="Kresovich S."/>
            <person name="McCann M.C."/>
            <person name="Ming R."/>
            <person name="Peterson D.G."/>
            <person name="Mehboob-ur-Rahman"/>
            <person name="Ware D."/>
            <person name="Westhoff P."/>
            <person name="Mayer K.F."/>
            <person name="Messing J."/>
            <person name="Rokhsar D.S."/>
        </authorList>
    </citation>
    <scope>NUCLEOTIDE SEQUENCE [LARGE SCALE GENOMIC DNA]</scope>
    <source>
        <strain evidence="3">cv. BTx623</strain>
    </source>
</reference>
<dbReference type="InParanoid" id="A0A194YPC4"/>
<gene>
    <name evidence="2" type="ORF">SORBI_3004G127500</name>
</gene>
<name>A0A194YPC4_SORBI</name>
<dbReference type="Proteomes" id="UP000000768">
    <property type="component" value="Chromosome 4"/>
</dbReference>